<dbReference type="GO" id="GO:0017056">
    <property type="term" value="F:structural constituent of nuclear pore"/>
    <property type="evidence" value="ECO:0007669"/>
    <property type="project" value="UniProtKB-UniRule"/>
</dbReference>
<evidence type="ECO:0000313" key="8">
    <source>
        <dbReference type="EMBL" id="CDK26025.1"/>
    </source>
</evidence>
<keyword evidence="7" id="KW-0472">Membrane</keyword>
<keyword evidence="4 7" id="KW-0811">Translocation</keyword>
<keyword evidence="9" id="KW-1185">Reference proteome</keyword>
<dbReference type="PANTHER" id="PTHR13003:SF2">
    <property type="entry name" value="NUCLEAR PORE COMPLEX PROTEIN NUP107"/>
    <property type="match status" value="1"/>
</dbReference>
<dbReference type="Proteomes" id="UP000019384">
    <property type="component" value="Unassembled WGS sequence"/>
</dbReference>
<accession>W6MV24</accession>
<dbReference type="GO" id="GO:0000973">
    <property type="term" value="P:post-transcriptional tethering of RNA polymerase II gene DNA at nuclear periphery"/>
    <property type="evidence" value="ECO:0007669"/>
    <property type="project" value="TreeGrafter"/>
</dbReference>
<dbReference type="OrthoDB" id="3098at2759"/>
<reference evidence="8" key="2">
    <citation type="submission" date="2014-02" db="EMBL/GenBank/DDBJ databases">
        <title>Complete DNA sequence of /Kuraishia capsulata/ illustrates novel genomic features among budding yeasts (/Saccharomycotina/).</title>
        <authorList>
            <person name="Morales L."/>
            <person name="Noel B."/>
            <person name="Porcel B."/>
            <person name="Marcet-Houben M."/>
            <person name="Hullo M-F."/>
            <person name="Sacerdot C."/>
            <person name="Tekaia F."/>
            <person name="Leh-Louis V."/>
            <person name="Despons L."/>
            <person name="Khanna V."/>
            <person name="Aury J-M."/>
            <person name="Barbe V."/>
            <person name="Couloux A."/>
            <person name="Labadie K."/>
            <person name="Pelletier E."/>
            <person name="Souciet J-L."/>
            <person name="Boekhout T."/>
            <person name="Gabaldon T."/>
            <person name="Wincker P."/>
            <person name="Dujon B."/>
        </authorList>
    </citation>
    <scope>NUCLEOTIDE SEQUENCE</scope>
    <source>
        <strain evidence="8">CBS 1993</strain>
    </source>
</reference>
<keyword evidence="3" id="KW-0653">Protein transport</keyword>
<dbReference type="GO" id="GO:0031080">
    <property type="term" value="C:nuclear pore outer ring"/>
    <property type="evidence" value="ECO:0007669"/>
    <property type="project" value="TreeGrafter"/>
</dbReference>
<comment type="similarity">
    <text evidence="7">Belongs to the nucleoporin Nup84/Nup107 family.</text>
</comment>
<comment type="function">
    <text evidence="7">Functions as a component of the nuclear pore complex (NPC).</text>
</comment>
<keyword evidence="5 7" id="KW-0906">Nuclear pore complex</keyword>
<evidence type="ECO:0000256" key="3">
    <source>
        <dbReference type="ARBA" id="ARBA00022927"/>
    </source>
</evidence>
<comment type="subcellular location">
    <subcellularLocation>
        <location evidence="7">Nucleus</location>
        <location evidence="7">Nuclear pore complex</location>
    </subcellularLocation>
    <subcellularLocation>
        <location evidence="7">Nucleus membrane</location>
    </subcellularLocation>
</comment>
<evidence type="ECO:0000256" key="6">
    <source>
        <dbReference type="ARBA" id="ARBA00023242"/>
    </source>
</evidence>
<dbReference type="RefSeq" id="XP_022458035.1">
    <property type="nucleotide sequence ID" value="XM_022604233.1"/>
</dbReference>
<sequence>MVEGSILGSISDLDTVSFNTADEVRPMVQFAKALQSFKNEPSSVDLFGIVHDFGNIAASEILAGEDEGLANDAISNWVLESRFWALVEIIIKYRFSERDSPVESSKNFNEFTSRSILQDWILQRNPNLRELWFVMTWLADALKLDPIDEEDDVDVEQLQPSKWISTKAELQSNKPRFVKNLDADAPVRTNSRISDSDANSDRLFFKKAFHLLLERDEEELAKVSELTNNWTFSMIIAGTQDYIDPLIDGSFLAEDDSMDLDTRPIGIKNSLLWRRTVFNLSQQKGLNDFERATYEFLCGDVEVSARVTNSWERQLLLYLNNIFKCEMESQLVELLKVKQPNSEELVVVNSMRVPTKSFSNLTEVLSALASSGNEIVKTQSEHPIRVLAGSILTDNVGSILENSLDLINQTISGAQSSLLTSNGYLLRMVVHFAIFMRLLDSSLLSDTDFTKFLRIYITRLSLYKLFDEIPLYVSFMPDESDMIDSYSFFLSNMVLDPKDRSRQLQLIRELGLPLEDILKRTVNRVFEDTNDHYSPSGEIVLLKDPNTTSKVDIKLFTSVLWLVEEKMWTDAVEATIVIMRRFLSRGKVGSLISFYNSMEDLNLLLDNYKLHHSVISDHFGSEGTPIVSRARLLSWYQVEELHQNIKFIQTFMMLNSHEKLSQLEVKTALEKTNLLGSAQELDLDVRERAISWYYDLLQGSYHPPEYDLQVYQDFRVMYVPFMIETLFGVLTSSKNGILIKQGIDLVNLVSDDAYQLDQLFVQADKLESFLNSLANVSISAFETCENGIYE</sequence>
<evidence type="ECO:0000313" key="9">
    <source>
        <dbReference type="Proteomes" id="UP000019384"/>
    </source>
</evidence>
<proteinExistence type="inferred from homology"/>
<dbReference type="EMBL" id="HG793126">
    <property type="protein sequence ID" value="CDK26025.1"/>
    <property type="molecule type" value="Genomic_DNA"/>
</dbReference>
<protein>
    <recommendedName>
        <fullName evidence="7">Nuclear pore complex protein</fullName>
    </recommendedName>
</protein>
<reference evidence="8" key="1">
    <citation type="submission" date="2013-12" db="EMBL/GenBank/DDBJ databases">
        <authorList>
            <person name="Genoscope - CEA"/>
        </authorList>
    </citation>
    <scope>NUCLEOTIDE SEQUENCE</scope>
    <source>
        <strain evidence="8">CBS 1993</strain>
    </source>
</reference>
<dbReference type="Pfam" id="PF04121">
    <property type="entry name" value="Nup84_Nup100"/>
    <property type="match status" value="1"/>
</dbReference>
<dbReference type="Gene3D" id="1.10.3450.20">
    <property type="match status" value="1"/>
</dbReference>
<evidence type="ECO:0000256" key="7">
    <source>
        <dbReference type="RuleBase" id="RU365072"/>
    </source>
</evidence>
<dbReference type="InterPro" id="IPR007252">
    <property type="entry name" value="Nup84/Nup107"/>
</dbReference>
<dbReference type="STRING" id="1382522.W6MV24"/>
<dbReference type="GO" id="GO:0031965">
    <property type="term" value="C:nuclear membrane"/>
    <property type="evidence" value="ECO:0007669"/>
    <property type="project" value="UniProtKB-SubCell"/>
</dbReference>
<evidence type="ECO:0000256" key="4">
    <source>
        <dbReference type="ARBA" id="ARBA00023010"/>
    </source>
</evidence>
<dbReference type="AlphaFoldDB" id="W6MV24"/>
<dbReference type="PANTHER" id="PTHR13003">
    <property type="entry name" value="NUP107-RELATED"/>
    <property type="match status" value="1"/>
</dbReference>
<dbReference type="Gene3D" id="1.20.190.50">
    <property type="match status" value="1"/>
</dbReference>
<evidence type="ECO:0000256" key="1">
    <source>
        <dbReference type="ARBA" id="ARBA00022448"/>
    </source>
</evidence>
<keyword evidence="6 7" id="KW-0539">Nucleus</keyword>
<gene>
    <name evidence="8" type="ORF">KUCA_T00001996001</name>
</gene>
<keyword evidence="1 7" id="KW-0813">Transport</keyword>
<organism evidence="8 9">
    <name type="scientific">Kuraishia capsulata CBS 1993</name>
    <dbReference type="NCBI Taxonomy" id="1382522"/>
    <lineage>
        <taxon>Eukaryota</taxon>
        <taxon>Fungi</taxon>
        <taxon>Dikarya</taxon>
        <taxon>Ascomycota</taxon>
        <taxon>Saccharomycotina</taxon>
        <taxon>Pichiomycetes</taxon>
        <taxon>Pichiales</taxon>
        <taxon>Pichiaceae</taxon>
        <taxon>Kuraishia</taxon>
    </lineage>
</organism>
<dbReference type="GO" id="GO:0006406">
    <property type="term" value="P:mRNA export from nucleus"/>
    <property type="evidence" value="ECO:0007669"/>
    <property type="project" value="TreeGrafter"/>
</dbReference>
<comment type="subunit">
    <text evidence="7">Part of the nuclear pore complex (NPC).</text>
</comment>
<dbReference type="GeneID" id="34519423"/>
<dbReference type="HOGENOM" id="CLU_023045_0_0_1"/>
<evidence type="ECO:0000256" key="5">
    <source>
        <dbReference type="ARBA" id="ARBA00023132"/>
    </source>
</evidence>
<name>W6MV24_9ASCO</name>
<keyword evidence="2" id="KW-0509">mRNA transport</keyword>
<dbReference type="GO" id="GO:0006606">
    <property type="term" value="P:protein import into nucleus"/>
    <property type="evidence" value="ECO:0007669"/>
    <property type="project" value="TreeGrafter"/>
</dbReference>
<evidence type="ECO:0000256" key="2">
    <source>
        <dbReference type="ARBA" id="ARBA00022816"/>
    </source>
</evidence>